<protein>
    <submittedName>
        <fullName evidence="2">Uncharacterized protein</fullName>
    </submittedName>
</protein>
<gene>
    <name evidence="2" type="ORF">Tco_1094180</name>
</gene>
<feature type="compositionally biased region" description="Low complexity" evidence="1">
    <location>
        <begin position="338"/>
        <end position="362"/>
    </location>
</feature>
<evidence type="ECO:0000313" key="2">
    <source>
        <dbReference type="EMBL" id="GJT98662.1"/>
    </source>
</evidence>
<accession>A0ABQ5IH61</accession>
<comment type="caution">
    <text evidence="2">The sequence shown here is derived from an EMBL/GenBank/DDBJ whole genome shotgun (WGS) entry which is preliminary data.</text>
</comment>
<keyword evidence="3" id="KW-1185">Reference proteome</keyword>
<organism evidence="2 3">
    <name type="scientific">Tanacetum coccineum</name>
    <dbReference type="NCBI Taxonomy" id="301880"/>
    <lineage>
        <taxon>Eukaryota</taxon>
        <taxon>Viridiplantae</taxon>
        <taxon>Streptophyta</taxon>
        <taxon>Embryophyta</taxon>
        <taxon>Tracheophyta</taxon>
        <taxon>Spermatophyta</taxon>
        <taxon>Magnoliopsida</taxon>
        <taxon>eudicotyledons</taxon>
        <taxon>Gunneridae</taxon>
        <taxon>Pentapetalae</taxon>
        <taxon>asterids</taxon>
        <taxon>campanulids</taxon>
        <taxon>Asterales</taxon>
        <taxon>Asteraceae</taxon>
        <taxon>Asteroideae</taxon>
        <taxon>Anthemideae</taxon>
        <taxon>Anthemidinae</taxon>
        <taxon>Tanacetum</taxon>
    </lineage>
</organism>
<dbReference type="Proteomes" id="UP001151760">
    <property type="component" value="Unassembled WGS sequence"/>
</dbReference>
<proteinExistence type="predicted"/>
<reference evidence="2" key="1">
    <citation type="journal article" date="2022" name="Int. J. Mol. Sci.">
        <title>Draft Genome of Tanacetum Coccineum: Genomic Comparison of Closely Related Tanacetum-Family Plants.</title>
        <authorList>
            <person name="Yamashiro T."/>
            <person name="Shiraishi A."/>
            <person name="Nakayama K."/>
            <person name="Satake H."/>
        </authorList>
    </citation>
    <scope>NUCLEOTIDE SEQUENCE</scope>
</reference>
<feature type="compositionally biased region" description="Polar residues" evidence="1">
    <location>
        <begin position="24"/>
        <end position="37"/>
    </location>
</feature>
<evidence type="ECO:0000256" key="1">
    <source>
        <dbReference type="SAM" id="MobiDB-lite"/>
    </source>
</evidence>
<dbReference type="EMBL" id="BQNB010020697">
    <property type="protein sequence ID" value="GJT98662.1"/>
    <property type="molecule type" value="Genomic_DNA"/>
</dbReference>
<feature type="region of interest" description="Disordered" evidence="1">
    <location>
        <begin position="375"/>
        <end position="439"/>
    </location>
</feature>
<reference evidence="2" key="2">
    <citation type="submission" date="2022-01" db="EMBL/GenBank/DDBJ databases">
        <authorList>
            <person name="Yamashiro T."/>
            <person name="Shiraishi A."/>
            <person name="Satake H."/>
            <person name="Nakayama K."/>
        </authorList>
    </citation>
    <scope>NUCLEOTIDE SEQUENCE</scope>
</reference>
<sequence>MYAELGLTDSETESDEKVSLEFNVGTQDEGQAGPNPSDQDEGKAGLNPGIQDEGQAGSNPGDAAESQPQSSHVVHAGPNLEHMDFEVTNDSTQQHPEQMDEEFTTMAYPSVQETLKLPTKDQVRLEEPASFAETLSSLQNLDKELSFTNQFLVEKSQEDEPDKSNTEAEVQSMVTVPIHQDTSSVPLMSTPVIDLTISQPVSTTVQAPLPTSTATVTSITTTSLPPPSPQPQQSTTDLILVRRIGELKQHMADLLQDNLALGERLDKHGTWLYNLEKLDIPHKVSQAIDEIVIDARMFEDNSYNANNVHKDLYKALQKSLELDYSNQRLLPPPPPPAGASGAPVTSRASSSSKTTTSAQQSKAWTTFDTKYESTGIAGAQELSPSDDLMYDDSAPNEQVHVFDDQDSRDDHTPAAAADLRKDWWKPLPEEERPANPEPA</sequence>
<name>A0ABQ5IH61_9ASTR</name>
<feature type="region of interest" description="Disordered" evidence="1">
    <location>
        <begin position="326"/>
        <end position="362"/>
    </location>
</feature>
<evidence type="ECO:0000313" key="3">
    <source>
        <dbReference type="Proteomes" id="UP001151760"/>
    </source>
</evidence>
<feature type="compositionally biased region" description="Basic and acidic residues" evidence="1">
    <location>
        <begin position="400"/>
        <end position="439"/>
    </location>
</feature>
<feature type="region of interest" description="Disordered" evidence="1">
    <location>
        <begin position="1"/>
        <end position="94"/>
    </location>
</feature>